<sequence>MVPLVNGADRTLRWSIEDVWGQFDDDHTRPGAPLFPSEPRCSDGSSGRVGDDALRCGLEAAATSHLPGWGDKLTPHVLRHFCASGLYLGGLDLIAIQEVLGHSWIATTMRYVHVQQARVEDAWVAGQQRAAKRLEGLLR</sequence>
<name>A0ABZ1TP09_STRVG</name>
<accession>A0ABZ1TP09</accession>
<feature type="domain" description="Tyr recombinase" evidence="2">
    <location>
        <begin position="1"/>
        <end position="124"/>
    </location>
</feature>
<dbReference type="EMBL" id="CP108090">
    <property type="protein sequence ID" value="WUQ16722.1"/>
    <property type="molecule type" value="Genomic_DNA"/>
</dbReference>
<dbReference type="SUPFAM" id="SSF56349">
    <property type="entry name" value="DNA breaking-rejoining enzymes"/>
    <property type="match status" value="1"/>
</dbReference>
<evidence type="ECO:0000259" key="2">
    <source>
        <dbReference type="PROSITE" id="PS51898"/>
    </source>
</evidence>
<gene>
    <name evidence="3" type="ORF">OG517_37810</name>
</gene>
<dbReference type="PROSITE" id="PS51898">
    <property type="entry name" value="TYR_RECOMBINASE"/>
    <property type="match status" value="1"/>
</dbReference>
<dbReference type="Pfam" id="PF00589">
    <property type="entry name" value="Phage_integrase"/>
    <property type="match status" value="1"/>
</dbReference>
<evidence type="ECO:0000256" key="1">
    <source>
        <dbReference type="ARBA" id="ARBA00023172"/>
    </source>
</evidence>
<reference evidence="3" key="1">
    <citation type="submission" date="2022-10" db="EMBL/GenBank/DDBJ databases">
        <title>The complete genomes of actinobacterial strains from the NBC collection.</title>
        <authorList>
            <person name="Joergensen T.S."/>
            <person name="Alvarez Arevalo M."/>
            <person name="Sterndorff E.B."/>
            <person name="Faurdal D."/>
            <person name="Vuksanovic O."/>
            <person name="Mourched A.-S."/>
            <person name="Charusanti P."/>
            <person name="Shaw S."/>
            <person name="Blin K."/>
            <person name="Weber T."/>
        </authorList>
    </citation>
    <scope>NUCLEOTIDE SEQUENCE</scope>
    <source>
        <strain evidence="3">NBC_00248</strain>
    </source>
</reference>
<dbReference type="InterPro" id="IPR002104">
    <property type="entry name" value="Integrase_catalytic"/>
</dbReference>
<dbReference type="InterPro" id="IPR013762">
    <property type="entry name" value="Integrase-like_cat_sf"/>
</dbReference>
<protein>
    <submittedName>
        <fullName evidence="3">Tyrosine-type recombinase/integrase</fullName>
    </submittedName>
</protein>
<proteinExistence type="predicted"/>
<dbReference type="RefSeq" id="WP_328964980.1">
    <property type="nucleotide sequence ID" value="NZ_CP108090.1"/>
</dbReference>
<keyword evidence="4" id="KW-1185">Reference proteome</keyword>
<organism evidence="3 4">
    <name type="scientific">Streptomyces virginiae</name>
    <name type="common">Streptomyces cinnamonensis</name>
    <dbReference type="NCBI Taxonomy" id="1961"/>
    <lineage>
        <taxon>Bacteria</taxon>
        <taxon>Bacillati</taxon>
        <taxon>Actinomycetota</taxon>
        <taxon>Actinomycetes</taxon>
        <taxon>Kitasatosporales</taxon>
        <taxon>Streptomycetaceae</taxon>
        <taxon>Streptomyces</taxon>
    </lineage>
</organism>
<dbReference type="Proteomes" id="UP001432039">
    <property type="component" value="Chromosome"/>
</dbReference>
<evidence type="ECO:0000313" key="4">
    <source>
        <dbReference type="Proteomes" id="UP001432039"/>
    </source>
</evidence>
<dbReference type="InterPro" id="IPR011010">
    <property type="entry name" value="DNA_brk_join_enz"/>
</dbReference>
<evidence type="ECO:0000313" key="3">
    <source>
        <dbReference type="EMBL" id="WUQ16722.1"/>
    </source>
</evidence>
<keyword evidence="1" id="KW-0233">DNA recombination</keyword>
<dbReference type="Gene3D" id="1.10.443.10">
    <property type="entry name" value="Intergrase catalytic core"/>
    <property type="match status" value="1"/>
</dbReference>